<keyword evidence="4 7" id="KW-0812">Transmembrane</keyword>
<dbReference type="InterPro" id="IPR003838">
    <property type="entry name" value="ABC3_permease_C"/>
</dbReference>
<evidence type="ECO:0000256" key="2">
    <source>
        <dbReference type="ARBA" id="ARBA00022448"/>
    </source>
</evidence>
<keyword evidence="10" id="KW-1185">Reference proteome</keyword>
<dbReference type="Proteomes" id="UP000238937">
    <property type="component" value="Unassembled WGS sequence"/>
</dbReference>
<dbReference type="EMBL" id="PVWO01000363">
    <property type="protein sequence ID" value="PSB51293.1"/>
    <property type="molecule type" value="Genomic_DNA"/>
</dbReference>
<protein>
    <submittedName>
        <fullName evidence="9">ABC transporter permease</fullName>
    </submittedName>
</protein>
<organism evidence="9 10">
    <name type="scientific">Chamaesiphon polymorphus CCALA 037</name>
    <dbReference type="NCBI Taxonomy" id="2107692"/>
    <lineage>
        <taxon>Bacteria</taxon>
        <taxon>Bacillati</taxon>
        <taxon>Cyanobacteriota</taxon>
        <taxon>Cyanophyceae</taxon>
        <taxon>Gomontiellales</taxon>
        <taxon>Chamaesiphonaceae</taxon>
        <taxon>Chamaesiphon</taxon>
    </lineage>
</organism>
<keyword evidence="3" id="KW-1003">Cell membrane</keyword>
<dbReference type="OrthoDB" id="180999at2"/>
<feature type="domain" description="ABC3 transporter permease C-terminal" evidence="8">
    <location>
        <begin position="274"/>
        <end position="383"/>
    </location>
</feature>
<feature type="transmembrane region" description="Helical" evidence="7">
    <location>
        <begin position="27"/>
        <end position="52"/>
    </location>
</feature>
<feature type="transmembrane region" description="Helical" evidence="7">
    <location>
        <begin position="356"/>
        <end position="377"/>
    </location>
</feature>
<dbReference type="RefSeq" id="WP_106309777.1">
    <property type="nucleotide sequence ID" value="NZ_PVWO01000363.1"/>
</dbReference>
<evidence type="ECO:0000256" key="3">
    <source>
        <dbReference type="ARBA" id="ARBA00022475"/>
    </source>
</evidence>
<dbReference type="PIRSF" id="PIRSF031773">
    <property type="entry name" value="DevC"/>
    <property type="match status" value="1"/>
</dbReference>
<evidence type="ECO:0000259" key="8">
    <source>
        <dbReference type="Pfam" id="PF02687"/>
    </source>
</evidence>
<keyword evidence="2" id="KW-0813">Transport</keyword>
<proteinExistence type="predicted"/>
<reference evidence="9 10" key="1">
    <citation type="submission" date="2018-03" db="EMBL/GenBank/DDBJ databases">
        <title>The ancient ancestry and fast evolution of plastids.</title>
        <authorList>
            <person name="Moore K.R."/>
            <person name="Magnabosco C."/>
            <person name="Momper L."/>
            <person name="Gold D.A."/>
            <person name="Bosak T."/>
            <person name="Fournier G.P."/>
        </authorList>
    </citation>
    <scope>NUCLEOTIDE SEQUENCE [LARGE SCALE GENOMIC DNA]</scope>
    <source>
        <strain evidence="9 10">CCALA 037</strain>
    </source>
</reference>
<dbReference type="Pfam" id="PF02687">
    <property type="entry name" value="FtsX"/>
    <property type="match status" value="1"/>
</dbReference>
<dbReference type="NCBIfam" id="TIGR01185">
    <property type="entry name" value="devC"/>
    <property type="match status" value="1"/>
</dbReference>
<evidence type="ECO:0000256" key="1">
    <source>
        <dbReference type="ARBA" id="ARBA00004651"/>
    </source>
</evidence>
<dbReference type="AlphaFoldDB" id="A0A2T1G210"/>
<feature type="transmembrane region" description="Helical" evidence="7">
    <location>
        <begin position="322"/>
        <end position="344"/>
    </location>
</feature>
<evidence type="ECO:0000313" key="10">
    <source>
        <dbReference type="Proteomes" id="UP000238937"/>
    </source>
</evidence>
<evidence type="ECO:0000256" key="5">
    <source>
        <dbReference type="ARBA" id="ARBA00022989"/>
    </source>
</evidence>
<dbReference type="InterPro" id="IPR005891">
    <property type="entry name" value="DevC"/>
</dbReference>
<evidence type="ECO:0000256" key="7">
    <source>
        <dbReference type="SAM" id="Phobius"/>
    </source>
</evidence>
<keyword evidence="5 7" id="KW-1133">Transmembrane helix</keyword>
<dbReference type="InterPro" id="IPR051125">
    <property type="entry name" value="ABC-4/HrtB_transporter"/>
</dbReference>
<dbReference type="PANTHER" id="PTHR43738">
    <property type="entry name" value="ABC TRANSPORTER, MEMBRANE PROTEIN"/>
    <property type="match status" value="1"/>
</dbReference>
<dbReference type="GO" id="GO:0005886">
    <property type="term" value="C:plasma membrane"/>
    <property type="evidence" value="ECO:0007669"/>
    <property type="project" value="UniProtKB-SubCell"/>
</dbReference>
<gene>
    <name evidence="9" type="ORF">C7B77_21735</name>
</gene>
<keyword evidence="6 7" id="KW-0472">Membrane</keyword>
<feature type="transmembrane region" description="Helical" evidence="7">
    <location>
        <begin position="269"/>
        <end position="290"/>
    </location>
</feature>
<accession>A0A2T1G210</accession>
<evidence type="ECO:0000256" key="6">
    <source>
        <dbReference type="ARBA" id="ARBA00023136"/>
    </source>
</evidence>
<evidence type="ECO:0000256" key="4">
    <source>
        <dbReference type="ARBA" id="ARBA00022692"/>
    </source>
</evidence>
<comment type="caution">
    <text evidence="9">The sequence shown here is derived from an EMBL/GenBank/DDBJ whole genome shotgun (WGS) entry which is preliminary data.</text>
</comment>
<evidence type="ECO:0000313" key="9">
    <source>
        <dbReference type="EMBL" id="PSB51293.1"/>
    </source>
</evidence>
<sequence>MKNIGKFLTMRERPLAWAQLSHQKTRMAVAMGGIAFANVLIFMQLGFVNLFAGGATVLPENLRGNLFVMNPESKYISANTFDRTLLYQAAAFEGIVSAEPLYIGIGNWAYNKEQISYNTRVFAYNPKIKIFDLPEVNRQQLNLSEPFTFLFDRLSRPELGPIPEQIETKSSASAFLNNRQVSVRGLFSLGSSFFLGDGNVVTSDSTYAEIFGTAALNNVAVGIIHVRPGTDLVALKQGIQKHVPGLEALTYKELKEKELKYQDENPTSVIFGFGAAMGFVVGVAIVYQVLYSDVSDHLSEYATLKAIGYSGRSLLLVIFQEAALLAVLGYIPGFIATIGMYRLLTVLTRLELLMQWDLALSVFLLTLLMCLLSAAIASNKLHSADPADVF</sequence>
<comment type="subcellular location">
    <subcellularLocation>
        <location evidence="1">Cell membrane</location>
        <topology evidence="1">Multi-pass membrane protein</topology>
    </subcellularLocation>
</comment>
<dbReference type="PANTHER" id="PTHR43738:SF1">
    <property type="entry name" value="HEMIN TRANSPORT SYSTEM PERMEASE PROTEIN HRTB-RELATED"/>
    <property type="match status" value="1"/>
</dbReference>
<name>A0A2T1G210_9CYAN</name>